<accession>A0A444MNC0</accession>
<feature type="coiled-coil region" evidence="1">
    <location>
        <begin position="62"/>
        <end position="135"/>
    </location>
</feature>
<evidence type="ECO:0000313" key="3">
    <source>
        <dbReference type="Proteomes" id="UP000286701"/>
    </source>
</evidence>
<dbReference type="AlphaFoldDB" id="A0A444MNC0"/>
<keyword evidence="3" id="KW-1185">Reference proteome</keyword>
<reference evidence="2 3" key="1">
    <citation type="submission" date="2019-01" db="EMBL/GenBank/DDBJ databases">
        <title>Mucilaginibacter antarcticum sp. nov., isolated from antarctic soil.</title>
        <authorList>
            <person name="Yan Y.-Q."/>
            <person name="Du Z.-J."/>
        </authorList>
    </citation>
    <scope>NUCLEOTIDE SEQUENCE [LARGE SCALE GENOMIC DNA]</scope>
    <source>
        <strain evidence="2 3">F01003</strain>
    </source>
</reference>
<keyword evidence="1" id="KW-0175">Coiled coil</keyword>
<dbReference type="OrthoDB" id="780707at2"/>
<evidence type="ECO:0000256" key="1">
    <source>
        <dbReference type="SAM" id="Coils"/>
    </source>
</evidence>
<protein>
    <submittedName>
        <fullName evidence="2">Uncharacterized protein</fullName>
    </submittedName>
</protein>
<dbReference type="RefSeq" id="WP_128534615.1">
    <property type="nucleotide sequence ID" value="NZ_SBIW01000006.1"/>
</dbReference>
<dbReference type="EMBL" id="SBIW01000006">
    <property type="protein sequence ID" value="RWY51195.1"/>
    <property type="molecule type" value="Genomic_DNA"/>
</dbReference>
<gene>
    <name evidence="2" type="ORF">EPL05_14110</name>
</gene>
<name>A0A444MNC0_9SPHI</name>
<sequence>MEAALTHARKQNNQDEIAGLTMHLAAIEILKAKNVEKIADKTLQNKDKIKIINNEANQNELLNTDQAAIDAAKGQAAKLEAQKKLIRDKAAYEIELATDNQEKIKQINNKTNSQIDELDKQHEKQRAERAIQTAQTIANAAITIVSNNIKWQSDAKIKALERDKINELSNKNLTATQRKAIDDKYQKRENQEKVKAFKANQKVQVAQALINGAIGVQKTIAEWGMPFAIPSLIPVVASTAAQVATIVAQKPPAFAKGGHFVSDGRGALLPGYSRTDNTNAYLRVQCYCRNSISSIILEQQTSFYFGIK</sequence>
<evidence type="ECO:0000313" key="2">
    <source>
        <dbReference type="EMBL" id="RWY51195.1"/>
    </source>
</evidence>
<dbReference type="Proteomes" id="UP000286701">
    <property type="component" value="Unassembled WGS sequence"/>
</dbReference>
<comment type="caution">
    <text evidence="2">The sequence shown here is derived from an EMBL/GenBank/DDBJ whole genome shotgun (WGS) entry which is preliminary data.</text>
</comment>
<organism evidence="2 3">
    <name type="scientific">Mucilaginibacter gilvus</name>
    <dbReference type="NCBI Taxonomy" id="2305909"/>
    <lineage>
        <taxon>Bacteria</taxon>
        <taxon>Pseudomonadati</taxon>
        <taxon>Bacteroidota</taxon>
        <taxon>Sphingobacteriia</taxon>
        <taxon>Sphingobacteriales</taxon>
        <taxon>Sphingobacteriaceae</taxon>
        <taxon>Mucilaginibacter</taxon>
    </lineage>
</organism>
<proteinExistence type="predicted"/>